<sequence>MAIFGNLNHMSLGDLLPLLSVQDGALEIFNLEQHPRVTLYFTGGLLQCLYVGGRAAEPLQARSIVGRLVAARRGSFEFAPGARMRRCPQPLGWPLDQLLLATVTVQDEIQGLERSLPHPDTIFALTAERAPEDARLSDFWQRAAALLRRGASARELARRLGMPLEHARYYLLKLRQLELLAPVRARGGQERRASAAARLLGSLRRRFFGDRQAWNH</sequence>
<dbReference type="Proteomes" id="UP000321827">
    <property type="component" value="Unassembled WGS sequence"/>
</dbReference>
<dbReference type="AlphaFoldDB" id="A0A511RHN2"/>
<organism evidence="2 3">
    <name type="scientific">Oceanithermus desulfurans NBRC 100063</name>
    <dbReference type="NCBI Taxonomy" id="1227550"/>
    <lineage>
        <taxon>Bacteria</taxon>
        <taxon>Thermotogati</taxon>
        <taxon>Deinococcota</taxon>
        <taxon>Deinococci</taxon>
        <taxon>Thermales</taxon>
        <taxon>Thermaceae</taxon>
        <taxon>Oceanithermus</taxon>
    </lineage>
</organism>
<reference evidence="2 3" key="1">
    <citation type="submission" date="2019-07" db="EMBL/GenBank/DDBJ databases">
        <title>Whole genome shotgun sequence of Oceanithermus desulfurans NBRC 100063.</title>
        <authorList>
            <person name="Hosoyama A."/>
            <person name="Uohara A."/>
            <person name="Ohji S."/>
            <person name="Ichikawa N."/>
        </authorList>
    </citation>
    <scope>NUCLEOTIDE SEQUENCE [LARGE SCALE GENOMIC DNA]</scope>
    <source>
        <strain evidence="2 3">NBRC 100063</strain>
    </source>
</reference>
<evidence type="ECO:0000313" key="3">
    <source>
        <dbReference type="Proteomes" id="UP000321827"/>
    </source>
</evidence>
<evidence type="ECO:0000259" key="1">
    <source>
        <dbReference type="Pfam" id="PF14332"/>
    </source>
</evidence>
<dbReference type="EMBL" id="BJXN01000003">
    <property type="protein sequence ID" value="GEM89135.1"/>
    <property type="molecule type" value="Genomic_DNA"/>
</dbReference>
<dbReference type="Pfam" id="PF14332">
    <property type="entry name" value="DUF4388"/>
    <property type="match status" value="1"/>
</dbReference>
<comment type="caution">
    <text evidence="2">The sequence shown here is derived from an EMBL/GenBank/DDBJ whole genome shotgun (WGS) entry which is preliminary data.</text>
</comment>
<accession>A0A511RHN2</accession>
<name>A0A511RHN2_9DEIN</name>
<protein>
    <recommendedName>
        <fullName evidence="1">PatA-like N-terminal domain-containing protein</fullName>
    </recommendedName>
</protein>
<dbReference type="RefSeq" id="WP_147145631.1">
    <property type="nucleotide sequence ID" value="NZ_BJXN01000003.1"/>
</dbReference>
<feature type="domain" description="PatA-like N-terminal" evidence="1">
    <location>
        <begin position="5"/>
        <end position="108"/>
    </location>
</feature>
<proteinExistence type="predicted"/>
<gene>
    <name evidence="2" type="ORF">ODE01S_05690</name>
</gene>
<dbReference type="OrthoDB" id="34188at2"/>
<evidence type="ECO:0000313" key="2">
    <source>
        <dbReference type="EMBL" id="GEM89135.1"/>
    </source>
</evidence>
<dbReference type="InterPro" id="IPR025497">
    <property type="entry name" value="PatA-like_N"/>
</dbReference>